<sequence length="449" mass="48531">MQPSLPAFTAAEAALAARLLAILEPHFDASIRSLYRKTFGSDELWRHQDTFADEALKYRHLFRLRLDADYVAAKKRIVARANGSKIHLADYPQFFLEDFSNFLAVIVSRWKRRWGSIDDALRVFCRLMLTDISFSLACFDEAIEIETEGRLNAIEHAFRNGIAERIQAIEAGMGEVTGFSEALSGKAGATLSAVAGTQRRPEQVSASVAEIVAATRAFGASSERIRQESAISRRATDEASAECRGITDNVAALRQANERIGSVVELIRNLASQTNLLALNATIEAARAGEAGRGFAVVAAEVKSLATATNSATETIRQGVAEVVSAGQAIEGAVRELSQTMQAMQESARIVAESVAEQTGRIHAIAERAETSSSGVDAIAHHAALVEGLAGEAAELARQMDQRVKAASSLSQELERSIGDFLGELAQARADKHHAVVRESRMISDRITK</sequence>
<dbReference type="GO" id="GO:0016020">
    <property type="term" value="C:membrane"/>
    <property type="evidence" value="ECO:0007669"/>
    <property type="project" value="InterPro"/>
</dbReference>
<dbReference type="SMART" id="SM00283">
    <property type="entry name" value="MA"/>
    <property type="match status" value="1"/>
</dbReference>
<organism evidence="4 5">
    <name type="scientific">Bosea vaviloviae</name>
    <dbReference type="NCBI Taxonomy" id="1526658"/>
    <lineage>
        <taxon>Bacteria</taxon>
        <taxon>Pseudomonadati</taxon>
        <taxon>Pseudomonadota</taxon>
        <taxon>Alphaproteobacteria</taxon>
        <taxon>Hyphomicrobiales</taxon>
        <taxon>Boseaceae</taxon>
        <taxon>Bosea</taxon>
    </lineage>
</organism>
<protein>
    <recommendedName>
        <fullName evidence="3">Methyl-accepting transducer domain-containing protein</fullName>
    </recommendedName>
</protein>
<name>A0A1D7TY37_9HYPH</name>
<dbReference type="GO" id="GO:0007165">
    <property type="term" value="P:signal transduction"/>
    <property type="evidence" value="ECO:0007669"/>
    <property type="project" value="UniProtKB-KW"/>
</dbReference>
<accession>A0A1D7TY37</accession>
<dbReference type="OrthoDB" id="8153896at2"/>
<dbReference type="Gene3D" id="1.10.287.950">
    <property type="entry name" value="Methyl-accepting chemotaxis protein"/>
    <property type="match status" value="1"/>
</dbReference>
<evidence type="ECO:0000256" key="1">
    <source>
        <dbReference type="ARBA" id="ARBA00023224"/>
    </source>
</evidence>
<dbReference type="PANTHER" id="PTHR32089:SF112">
    <property type="entry name" value="LYSOZYME-LIKE PROTEIN-RELATED"/>
    <property type="match status" value="1"/>
</dbReference>
<reference evidence="4 5" key="1">
    <citation type="journal article" date="2015" name="Antonie Van Leeuwenhoek">
        <title>Bosea vaviloviae sp. nov., a new species of slow-growing rhizobia isolated from nodules of the relict species Vavilovia formosa (Stev.) Fed.</title>
        <authorList>
            <person name="Safronova V.I."/>
            <person name="Kuznetsova I.G."/>
            <person name="Sazanova A.L."/>
            <person name="Kimeklis A.K."/>
            <person name="Belimov A.A."/>
            <person name="Andronov E.E."/>
            <person name="Pinaev A.G."/>
            <person name="Chizhevskaya E.P."/>
            <person name="Pukhaev A.R."/>
            <person name="Popov K.P."/>
            <person name="Willems A."/>
            <person name="Tikhonovich I.A."/>
        </authorList>
    </citation>
    <scope>NUCLEOTIDE SEQUENCE [LARGE SCALE GENOMIC DNA]</scope>
    <source>
        <strain evidence="4 5">Vaf18</strain>
    </source>
</reference>
<evidence type="ECO:0000256" key="2">
    <source>
        <dbReference type="PROSITE-ProRule" id="PRU00284"/>
    </source>
</evidence>
<evidence type="ECO:0000259" key="3">
    <source>
        <dbReference type="PROSITE" id="PS50111"/>
    </source>
</evidence>
<dbReference type="InterPro" id="IPR004089">
    <property type="entry name" value="MCPsignal_dom"/>
</dbReference>
<keyword evidence="5" id="KW-1185">Reference proteome</keyword>
<keyword evidence="1 2" id="KW-0807">Transducer</keyword>
<dbReference type="Pfam" id="PF00015">
    <property type="entry name" value="MCPsignal"/>
    <property type="match status" value="1"/>
</dbReference>
<dbReference type="EMBL" id="CP017147">
    <property type="protein sequence ID" value="AOO80022.1"/>
    <property type="molecule type" value="Genomic_DNA"/>
</dbReference>
<dbReference type="KEGG" id="bvv:BHK69_05620"/>
<proteinExistence type="predicted"/>
<evidence type="ECO:0000313" key="4">
    <source>
        <dbReference type="EMBL" id="AOO80022.1"/>
    </source>
</evidence>
<dbReference type="PANTHER" id="PTHR32089">
    <property type="entry name" value="METHYL-ACCEPTING CHEMOTAXIS PROTEIN MCPB"/>
    <property type="match status" value="1"/>
</dbReference>
<dbReference type="Proteomes" id="UP000094969">
    <property type="component" value="Chromosome"/>
</dbReference>
<dbReference type="SUPFAM" id="SSF58104">
    <property type="entry name" value="Methyl-accepting chemotaxis protein (MCP) signaling domain"/>
    <property type="match status" value="1"/>
</dbReference>
<feature type="domain" description="Methyl-accepting transducer" evidence="3">
    <location>
        <begin position="165"/>
        <end position="397"/>
    </location>
</feature>
<dbReference type="STRING" id="1526658.BHK69_05620"/>
<evidence type="ECO:0000313" key="5">
    <source>
        <dbReference type="Proteomes" id="UP000094969"/>
    </source>
</evidence>
<gene>
    <name evidence="4" type="ORF">BHK69_05620</name>
</gene>
<dbReference type="AlphaFoldDB" id="A0A1D7TY37"/>
<dbReference type="PROSITE" id="PS50111">
    <property type="entry name" value="CHEMOTAXIS_TRANSDUC_2"/>
    <property type="match status" value="1"/>
</dbReference>